<dbReference type="Gene3D" id="3.40.50.300">
    <property type="entry name" value="P-loop containing nucleotide triphosphate hydrolases"/>
    <property type="match status" value="1"/>
</dbReference>
<accession>A0A1F5B4B0</accession>
<proteinExistence type="predicted"/>
<dbReference type="SUPFAM" id="SSF52540">
    <property type="entry name" value="P-loop containing nucleoside triphosphate hydrolases"/>
    <property type="match status" value="1"/>
</dbReference>
<dbReference type="AlphaFoldDB" id="A0A1F5B4B0"/>
<evidence type="ECO:0000313" key="3">
    <source>
        <dbReference type="Proteomes" id="UP000176431"/>
    </source>
</evidence>
<gene>
    <name evidence="2" type="ORF">A2819_01925</name>
</gene>
<organism evidence="2 3">
    <name type="scientific">Candidatus Azambacteria bacterium RIFCSPHIGHO2_01_FULL_40_24</name>
    <dbReference type="NCBI Taxonomy" id="1797301"/>
    <lineage>
        <taxon>Bacteria</taxon>
        <taxon>Candidatus Azamiibacteriota</taxon>
    </lineage>
</organism>
<dbReference type="EMBL" id="MEYK01000013">
    <property type="protein sequence ID" value="OGD25404.1"/>
    <property type="molecule type" value="Genomic_DNA"/>
</dbReference>
<dbReference type="InterPro" id="IPR013153">
    <property type="entry name" value="Prk_AAA"/>
</dbReference>
<dbReference type="InterPro" id="IPR010650">
    <property type="entry name" value="PrkA_C"/>
</dbReference>
<dbReference type="SMART" id="SM00763">
    <property type="entry name" value="AAA_PrkA"/>
    <property type="match status" value="1"/>
</dbReference>
<dbReference type="Pfam" id="PF06798">
    <property type="entry name" value="PrkA"/>
    <property type="match status" value="1"/>
</dbReference>
<feature type="domain" description="PrkA AAA" evidence="1">
    <location>
        <begin position="24"/>
        <end position="433"/>
    </location>
</feature>
<evidence type="ECO:0000313" key="2">
    <source>
        <dbReference type="EMBL" id="OGD25404.1"/>
    </source>
</evidence>
<dbReference type="InterPro" id="IPR027417">
    <property type="entry name" value="P-loop_NTPase"/>
</dbReference>
<dbReference type="GO" id="GO:0004672">
    <property type="term" value="F:protein kinase activity"/>
    <property type="evidence" value="ECO:0007669"/>
    <property type="project" value="TreeGrafter"/>
</dbReference>
<dbReference type="Pfam" id="PF08298">
    <property type="entry name" value="AAA_PrkA"/>
    <property type="match status" value="1"/>
</dbReference>
<comment type="caution">
    <text evidence="2">The sequence shown here is derived from an EMBL/GenBank/DDBJ whole genome shotgun (WGS) entry which is preliminary data.</text>
</comment>
<evidence type="ECO:0000259" key="1">
    <source>
        <dbReference type="SMART" id="SM00763"/>
    </source>
</evidence>
<dbReference type="PANTHER" id="PTHR30267">
    <property type="entry name" value="PROTEIN KINASE PRKA"/>
    <property type="match status" value="1"/>
</dbReference>
<dbReference type="PANTHER" id="PTHR30267:SF2">
    <property type="entry name" value="PROTEIN PRKA"/>
    <property type="match status" value="1"/>
</dbReference>
<sequence>MSSVSSVLSSLKKEMDKKEKKMILSFENFLEAARNEPQRVLRNIFQLFHDMVKNYVGKGKDEYPEDPESIGFIQYDCSKLLVEGADNPFFADRLFANRFIRQVENLKQSSQQNQIYIFEGPHGCGKSTFLNNLLKKFEEYSDTNKGQSFEIFWVIDENLFPNKNNEARINQHFQKVEVPCPSHDHPILLIPKNYRVKFLDQLLGQEMSEIKHKIFNEKEYEWLFRDEVCTICKSLFWALFDKLGSLEEVLKMVKVRSYKFDRRLGEGISIFNPGDKPMKEICLTDQQIQRKMDKIFGANLVKYVFSKHANTNNGVYVLMDIKSNNKERLLELHNVISEGVHKVNGIVEEQINSLFLALMNPEDKENIKEEKAESFQERIQYSKIPYVMEVPTEVKIYRNIFGERINSSFLPRVLENFARVIISSRMNTDCKPLKEWIKDFEKYKKYCDENGLLLRMEIYSGIIPSWLSEEDKKKFTAQIRRKLIAEAENEGEKGFSGRESIKLFGDFFSRYGLKPNLINMANIVDFFKHKISRDSRNENIPKNFINSLSAWYDYAVLSEVKEALYFYNKEKISEDILNFLCAVNHDLGDKVKCKFTGKDLEVTVEFLKLVGSYMAGDQMDDKKALIYAQEIQQRYVMVMAQEMQGPGGKLITETELYLELFNSYVGNLKEKTLQPFLKNESFRDAVRSFKTAEFNTFETRTKEYVDYMICNLRDKFGYTEQGAKEIFLHVVDNKLAEKFS</sequence>
<name>A0A1F5B4B0_9BACT</name>
<reference evidence="2 3" key="1">
    <citation type="journal article" date="2016" name="Nat. Commun.">
        <title>Thousands of microbial genomes shed light on interconnected biogeochemical processes in an aquifer system.</title>
        <authorList>
            <person name="Anantharaman K."/>
            <person name="Brown C.T."/>
            <person name="Hug L.A."/>
            <person name="Sharon I."/>
            <person name="Castelle C.J."/>
            <person name="Probst A.J."/>
            <person name="Thomas B.C."/>
            <person name="Singh A."/>
            <person name="Wilkins M.J."/>
            <person name="Karaoz U."/>
            <person name="Brodie E.L."/>
            <person name="Williams K.H."/>
            <person name="Hubbard S.S."/>
            <person name="Banfield J.F."/>
        </authorList>
    </citation>
    <scope>NUCLEOTIDE SEQUENCE [LARGE SCALE GENOMIC DNA]</scope>
</reference>
<protein>
    <recommendedName>
        <fullName evidence="1">PrkA AAA domain-containing protein</fullName>
    </recommendedName>
</protein>
<dbReference type="Proteomes" id="UP000176431">
    <property type="component" value="Unassembled WGS sequence"/>
</dbReference>